<name>A0ABT1WCB8_9BURK</name>
<reference evidence="2 3" key="1">
    <citation type="submission" date="2022-07" db="EMBL/GenBank/DDBJ databases">
        <authorList>
            <person name="Xamxidin M."/>
            <person name="Wu M."/>
        </authorList>
    </citation>
    <scope>NUCLEOTIDE SEQUENCE [LARGE SCALE GENOMIC DNA]</scope>
    <source>
        <strain evidence="2 3">NBRC 111650</strain>
    </source>
</reference>
<keyword evidence="1" id="KW-0812">Transmembrane</keyword>
<organism evidence="2 3">
    <name type="scientific">Limnobacter humi</name>
    <dbReference type="NCBI Taxonomy" id="1778671"/>
    <lineage>
        <taxon>Bacteria</taxon>
        <taxon>Pseudomonadati</taxon>
        <taxon>Pseudomonadota</taxon>
        <taxon>Betaproteobacteria</taxon>
        <taxon>Burkholderiales</taxon>
        <taxon>Burkholderiaceae</taxon>
        <taxon>Limnobacter</taxon>
    </lineage>
</organism>
<dbReference type="EMBL" id="JANIGO010000001">
    <property type="protein sequence ID" value="MCQ8895150.1"/>
    <property type="molecule type" value="Genomic_DNA"/>
</dbReference>
<protein>
    <submittedName>
        <fullName evidence="2">Uncharacterized protein</fullName>
    </submittedName>
</protein>
<feature type="transmembrane region" description="Helical" evidence="1">
    <location>
        <begin position="90"/>
        <end position="111"/>
    </location>
</feature>
<comment type="caution">
    <text evidence="2">The sequence shown here is derived from an EMBL/GenBank/DDBJ whole genome shotgun (WGS) entry which is preliminary data.</text>
</comment>
<keyword evidence="1" id="KW-0472">Membrane</keyword>
<keyword evidence="1" id="KW-1133">Transmembrane helix</keyword>
<proteinExistence type="predicted"/>
<feature type="transmembrane region" description="Helical" evidence="1">
    <location>
        <begin position="123"/>
        <end position="148"/>
    </location>
</feature>
<sequence>MSMSLGFVRAPAQPFKTTDIEAQETAQPRRSNPYVTAAKLGGMALCGAAAVVATGLLSSMDPTSAGNTRALQETNCTAKQLHNIETAKKALLYSGISAASGLGAAVLLTPLSALASEDLAKGVFSVGGFVLSTGSTATLISGIIYGVLKNNC</sequence>
<dbReference type="RefSeq" id="WP_256762824.1">
    <property type="nucleotide sequence ID" value="NZ_JANIGO010000001.1"/>
</dbReference>
<evidence type="ECO:0000313" key="2">
    <source>
        <dbReference type="EMBL" id="MCQ8895150.1"/>
    </source>
</evidence>
<gene>
    <name evidence="2" type="ORF">NQT62_01700</name>
</gene>
<accession>A0ABT1WCB8</accession>
<evidence type="ECO:0000256" key="1">
    <source>
        <dbReference type="SAM" id="Phobius"/>
    </source>
</evidence>
<evidence type="ECO:0000313" key="3">
    <source>
        <dbReference type="Proteomes" id="UP001204142"/>
    </source>
</evidence>
<keyword evidence="3" id="KW-1185">Reference proteome</keyword>
<dbReference type="Proteomes" id="UP001204142">
    <property type="component" value="Unassembled WGS sequence"/>
</dbReference>